<feature type="compositionally biased region" description="Polar residues" evidence="2">
    <location>
        <begin position="323"/>
        <end position="332"/>
    </location>
</feature>
<feature type="coiled-coil region" evidence="1">
    <location>
        <begin position="84"/>
        <end position="111"/>
    </location>
</feature>
<name>A0AAW2I0Y7_9NEOP</name>
<evidence type="ECO:0000313" key="3">
    <source>
        <dbReference type="EMBL" id="KAL0275287.1"/>
    </source>
</evidence>
<evidence type="ECO:0000256" key="2">
    <source>
        <dbReference type="SAM" id="MobiDB-lite"/>
    </source>
</evidence>
<proteinExistence type="predicted"/>
<feature type="coiled-coil region" evidence="1">
    <location>
        <begin position="168"/>
        <end position="227"/>
    </location>
</feature>
<keyword evidence="1" id="KW-0175">Coiled coil</keyword>
<protein>
    <submittedName>
        <fullName evidence="3">Uncharacterized protein</fullName>
    </submittedName>
</protein>
<reference evidence="3" key="1">
    <citation type="journal article" date="2024" name="Gigascience">
        <title>Chromosome-level genome of the poultry shaft louse Menopon gallinae provides insight into the host-switching and adaptive evolution of parasitic lice.</title>
        <authorList>
            <person name="Xu Y."/>
            <person name="Ma L."/>
            <person name="Liu S."/>
            <person name="Liang Y."/>
            <person name="Liu Q."/>
            <person name="He Z."/>
            <person name="Tian L."/>
            <person name="Duan Y."/>
            <person name="Cai W."/>
            <person name="Li H."/>
            <person name="Song F."/>
        </authorList>
    </citation>
    <scope>NUCLEOTIDE SEQUENCE</scope>
    <source>
        <strain evidence="3">Cailab_2023a</strain>
    </source>
</reference>
<feature type="compositionally biased region" description="Polar residues" evidence="2">
    <location>
        <begin position="284"/>
        <end position="304"/>
    </location>
</feature>
<organism evidence="3">
    <name type="scientific">Menopon gallinae</name>
    <name type="common">poultry shaft louse</name>
    <dbReference type="NCBI Taxonomy" id="328185"/>
    <lineage>
        <taxon>Eukaryota</taxon>
        <taxon>Metazoa</taxon>
        <taxon>Ecdysozoa</taxon>
        <taxon>Arthropoda</taxon>
        <taxon>Hexapoda</taxon>
        <taxon>Insecta</taxon>
        <taxon>Pterygota</taxon>
        <taxon>Neoptera</taxon>
        <taxon>Paraneoptera</taxon>
        <taxon>Psocodea</taxon>
        <taxon>Troctomorpha</taxon>
        <taxon>Phthiraptera</taxon>
        <taxon>Amblycera</taxon>
        <taxon>Menoponidae</taxon>
        <taxon>Menopon</taxon>
    </lineage>
</organism>
<accession>A0AAW2I0Y7</accession>
<evidence type="ECO:0000256" key="1">
    <source>
        <dbReference type="SAM" id="Coils"/>
    </source>
</evidence>
<sequence length="347" mass="40166">MSDDNDNGDTRTGSSLVFYNVAAKFGEYRSKSELIAADCREAKDVVDRMRDEINVFRETEKYYQLQLSSLQSRLSVMEDRRKSLTAFAEKMKTHEENINVQEEKINSVMRVIEELKGTLQNIIKSTENDVDIIRQNRELRTSLREREAVVSFLKTELESIQTSKDGIINQYASENQTLKEEMRVLKLDMLERKNHCDRVVNSYRNQLESYERTIEQMEMERRSILGDFEVLSDVKEKSGSKENIQNEKGPWPDSTVGCFAEERENNVALTRTTDRSALILNGHANKTQPNQTSNEPQPNFQPRATGSKFPKFGSRQKPKLDFKNSNGDSSQPETKRRLYSPKSNYLF</sequence>
<gene>
    <name evidence="3" type="ORF">PYX00_003190</name>
</gene>
<dbReference type="AlphaFoldDB" id="A0AAW2I0Y7"/>
<comment type="caution">
    <text evidence="3">The sequence shown here is derived from an EMBL/GenBank/DDBJ whole genome shotgun (WGS) entry which is preliminary data.</text>
</comment>
<feature type="region of interest" description="Disordered" evidence="2">
    <location>
        <begin position="284"/>
        <end position="347"/>
    </location>
</feature>
<dbReference type="EMBL" id="JARGDH010000002">
    <property type="protein sequence ID" value="KAL0275287.1"/>
    <property type="molecule type" value="Genomic_DNA"/>
</dbReference>